<dbReference type="InterPro" id="IPR027417">
    <property type="entry name" value="P-loop_NTPase"/>
</dbReference>
<proteinExistence type="predicted"/>
<evidence type="ECO:0000256" key="2">
    <source>
        <dbReference type="ARBA" id="ARBA00022741"/>
    </source>
</evidence>
<feature type="domain" description="ABC transporter" evidence="4">
    <location>
        <begin position="2"/>
        <end position="233"/>
    </location>
</feature>
<dbReference type="InterPro" id="IPR017871">
    <property type="entry name" value="ABC_transporter-like_CS"/>
</dbReference>
<dbReference type="AlphaFoldDB" id="A0AA45C5R4"/>
<dbReference type="PROSITE" id="PS00211">
    <property type="entry name" value="ABC_TRANSPORTER_1"/>
    <property type="match status" value="1"/>
</dbReference>
<organism evidence="5 6">
    <name type="scientific">Oceanotoga teriensis</name>
    <dbReference type="NCBI Taxonomy" id="515440"/>
    <lineage>
        <taxon>Bacteria</taxon>
        <taxon>Thermotogati</taxon>
        <taxon>Thermotogota</taxon>
        <taxon>Thermotogae</taxon>
        <taxon>Petrotogales</taxon>
        <taxon>Petrotogaceae</taxon>
        <taxon>Oceanotoga</taxon>
    </lineage>
</organism>
<evidence type="ECO:0000256" key="1">
    <source>
        <dbReference type="ARBA" id="ARBA00022448"/>
    </source>
</evidence>
<reference evidence="5 6" key="1">
    <citation type="submission" date="2018-05" db="EMBL/GenBank/DDBJ databases">
        <title>Genomic Encyclopedia of Type Strains, Phase IV (KMG-IV): sequencing the most valuable type-strain genomes for metagenomic binning, comparative biology and taxonomic classification.</title>
        <authorList>
            <person name="Goeker M."/>
        </authorList>
    </citation>
    <scope>NUCLEOTIDE SEQUENCE [LARGE SCALE GENOMIC DNA]</scope>
    <source>
        <strain evidence="5 6">DSM 24906</strain>
    </source>
</reference>
<dbReference type="Gene3D" id="3.40.50.300">
    <property type="entry name" value="P-loop containing nucleotide triphosphate hydrolases"/>
    <property type="match status" value="1"/>
</dbReference>
<dbReference type="InterPro" id="IPR051782">
    <property type="entry name" value="ABC_Transporter_VariousFunc"/>
</dbReference>
<dbReference type="Proteomes" id="UP000245921">
    <property type="component" value="Unassembled WGS sequence"/>
</dbReference>
<dbReference type="InterPro" id="IPR003593">
    <property type="entry name" value="AAA+_ATPase"/>
</dbReference>
<keyword evidence="1" id="KW-0813">Transport</keyword>
<dbReference type="PANTHER" id="PTHR42939">
    <property type="entry name" value="ABC TRANSPORTER ATP-BINDING PROTEIN ALBC-RELATED"/>
    <property type="match status" value="1"/>
</dbReference>
<dbReference type="InterPro" id="IPR003439">
    <property type="entry name" value="ABC_transporter-like_ATP-bd"/>
</dbReference>
<accession>A0AA45C5R4</accession>
<dbReference type="EMBL" id="QGGI01000015">
    <property type="protein sequence ID" value="PWJ89321.1"/>
    <property type="molecule type" value="Genomic_DNA"/>
</dbReference>
<dbReference type="PROSITE" id="PS50893">
    <property type="entry name" value="ABC_TRANSPORTER_2"/>
    <property type="match status" value="1"/>
</dbReference>
<keyword evidence="2" id="KW-0547">Nucleotide-binding</keyword>
<sequence>MIKIKNLEKTYNNNFKAVKNMNLEVKKGEIFGFLGPNGAGKTTTIKMITGIIQPSSGEIFVNGLNIKKDPLKIKQSIGYVSDEPLLMEKLKGIEYIKFICDMFEVPPLERENRLEKLLKHFKLGEAINNPISSYSHGMKQKLSLISTLIHNPDLWILDEPIVGLDPESAFILKKMMKNHTQNNKTVFFSTHIMEIAEKVCDRIAIINKGEIIFMGTIEQLKENKGNESLEDLFLEVTESESEKIDFSYLD</sequence>
<dbReference type="PANTHER" id="PTHR42939:SF1">
    <property type="entry name" value="ABC TRANSPORTER ATP-BINDING PROTEIN ALBC-RELATED"/>
    <property type="match status" value="1"/>
</dbReference>
<dbReference type="Pfam" id="PF00005">
    <property type="entry name" value="ABC_tran"/>
    <property type="match status" value="1"/>
</dbReference>
<gene>
    <name evidence="5" type="ORF">C7380_11547</name>
</gene>
<keyword evidence="6" id="KW-1185">Reference proteome</keyword>
<dbReference type="RefSeq" id="WP_109605534.1">
    <property type="nucleotide sequence ID" value="NZ_QGGI01000015.1"/>
</dbReference>
<protein>
    <submittedName>
        <fullName evidence="5">ABC-2 type transport system ATP-binding protein</fullName>
    </submittedName>
</protein>
<evidence type="ECO:0000313" key="6">
    <source>
        <dbReference type="Proteomes" id="UP000245921"/>
    </source>
</evidence>
<dbReference type="GO" id="GO:0005524">
    <property type="term" value="F:ATP binding"/>
    <property type="evidence" value="ECO:0007669"/>
    <property type="project" value="UniProtKB-KW"/>
</dbReference>
<dbReference type="GO" id="GO:0016887">
    <property type="term" value="F:ATP hydrolysis activity"/>
    <property type="evidence" value="ECO:0007669"/>
    <property type="project" value="InterPro"/>
</dbReference>
<dbReference type="SUPFAM" id="SSF52540">
    <property type="entry name" value="P-loop containing nucleoside triphosphate hydrolases"/>
    <property type="match status" value="1"/>
</dbReference>
<evidence type="ECO:0000313" key="5">
    <source>
        <dbReference type="EMBL" id="PWJ89321.1"/>
    </source>
</evidence>
<dbReference type="SMART" id="SM00382">
    <property type="entry name" value="AAA"/>
    <property type="match status" value="1"/>
</dbReference>
<dbReference type="CDD" id="cd03230">
    <property type="entry name" value="ABC_DR_subfamily_A"/>
    <property type="match status" value="1"/>
</dbReference>
<evidence type="ECO:0000259" key="4">
    <source>
        <dbReference type="PROSITE" id="PS50893"/>
    </source>
</evidence>
<name>A0AA45C5R4_9BACT</name>
<evidence type="ECO:0000256" key="3">
    <source>
        <dbReference type="ARBA" id="ARBA00022840"/>
    </source>
</evidence>
<comment type="caution">
    <text evidence="5">The sequence shown here is derived from an EMBL/GenBank/DDBJ whole genome shotgun (WGS) entry which is preliminary data.</text>
</comment>
<keyword evidence="3 5" id="KW-0067">ATP-binding</keyword>